<name>R7YDE2_9ACTN</name>
<feature type="domain" description="Rhamnogalacturonase A/B/Epimerase-like pectate lyase" evidence="2">
    <location>
        <begin position="239"/>
        <end position="467"/>
    </location>
</feature>
<dbReference type="Pfam" id="PF12708">
    <property type="entry name" value="Pect-lyase_RHGA_epim"/>
    <property type="match status" value="1"/>
</dbReference>
<sequence length="797" mass="83079">MPFDPHINLLSGIIQVPPTPALIGETFVLREGQGSRFEPGVPVTICHPAAEPTPDTAEIGYVTEVDGDVLTIKRAQEGSSAQHVVAGWRISATITAKILTDIEEAIETKADAASIPDISGKADTIYVDERLTDVRVTAQAALEQETVSRVDADTELFTQIDEMTTALQTKVDQETGKGLSSNDFTTAEKTKLSGVAPGATQNAPDNALRDRATHSGTQPVSTVTGLQTALDAKQTSMMFNVRDYGAIGDGVTDDTASIQAAVDAAAIGGGSVFVPRGTYLVNGTVNISSSVRLTGAGMDNGTSVVGTTFKRTTSTGSPMFSVTGGVPGSGDAVSTSPVKRVVFSDFTLRASGSSDTLLRMFYTNRNHMARVRFIGTTGHAVHGVEFWDTTFDACTFDFTGTASKASVFLQNRSTSTASQIGYSNDNCNRLSFRSCTWESFTSKCIEMDGSSNGSTHLMNNITIDDCKFETSTFERPFIQTGASVASVYIKDSYFASNAGSAPAPQIALGGSSASVKDCRFYQGAAGVVECAIKLDGHAGQNTVDSITCNWLGSAPTSGAAVVIGTPVTPSEDSISNVKANTGKKVVDATAYSSFRAAQSITATADQEPKLLLEQTGANPKKFVLGISPSGNLSLQPDIGALWTVKKPDGANFAVFDMSNGRLGVNNVSPSVTLDVTGEARVTVAGTTASSVVTVGGAQTLTNKSLTSPTLTGTPVLPATITANSFNVTFPGAATTIVGRSTVDTMSNKTLTSPKLTSGNAPATSTSTGTVGQVEWDANYLYVCTATNVWKRAALGAW</sequence>
<dbReference type="AlphaFoldDB" id="R7YDE2"/>
<dbReference type="InterPro" id="IPR012334">
    <property type="entry name" value="Pectin_lyas_fold"/>
</dbReference>
<protein>
    <recommendedName>
        <fullName evidence="2">Rhamnogalacturonase A/B/Epimerase-like pectate lyase domain-containing protein</fullName>
    </recommendedName>
</protein>
<dbReference type="InterPro" id="IPR024535">
    <property type="entry name" value="RHGA/B-epi-like_pectate_lyase"/>
</dbReference>
<dbReference type="InterPro" id="IPR011050">
    <property type="entry name" value="Pectin_lyase_fold/virulence"/>
</dbReference>
<evidence type="ECO:0000259" key="2">
    <source>
        <dbReference type="Pfam" id="PF12708"/>
    </source>
</evidence>
<comment type="caution">
    <text evidence="3">The sequence shown here is derived from an EMBL/GenBank/DDBJ whole genome shotgun (WGS) entry which is preliminary data.</text>
</comment>
<dbReference type="SUPFAM" id="SSF51126">
    <property type="entry name" value="Pectin lyase-like"/>
    <property type="match status" value="1"/>
</dbReference>
<dbReference type="Proteomes" id="UP000013569">
    <property type="component" value="Unassembled WGS sequence"/>
</dbReference>
<evidence type="ECO:0000313" key="4">
    <source>
        <dbReference type="Proteomes" id="UP000013569"/>
    </source>
</evidence>
<feature type="region of interest" description="Disordered" evidence="1">
    <location>
        <begin position="194"/>
        <end position="219"/>
    </location>
</feature>
<dbReference type="EMBL" id="AQPW01000004">
    <property type="protein sequence ID" value="EON33749.1"/>
    <property type="molecule type" value="Genomic_DNA"/>
</dbReference>
<dbReference type="OrthoDB" id="4753812at2"/>
<gene>
    <name evidence="3" type="ORF">GTC6_05262</name>
</gene>
<dbReference type="Gene3D" id="2.160.20.10">
    <property type="entry name" value="Single-stranded right-handed beta-helix, Pectin lyase-like"/>
    <property type="match status" value="1"/>
</dbReference>
<reference evidence="3 4" key="1">
    <citation type="journal article" date="2013" name="Genome Announc.">
        <title>Draft Genome Sequence of a Benzothiophene-Desulfurizing Bacterium, Gordona terrae Strain C-6.</title>
        <authorList>
            <person name="Wang W."/>
            <person name="Ma T."/>
            <person name="Ren Y."/>
            <person name="Li G."/>
        </authorList>
    </citation>
    <scope>NUCLEOTIDE SEQUENCE [LARGE SCALE GENOMIC DNA]</scope>
    <source>
        <strain evidence="3 4">C-6</strain>
    </source>
</reference>
<organism evidence="3 4">
    <name type="scientific">Gordonia terrae C-6</name>
    <dbReference type="NCBI Taxonomy" id="1316928"/>
    <lineage>
        <taxon>Bacteria</taxon>
        <taxon>Bacillati</taxon>
        <taxon>Actinomycetota</taxon>
        <taxon>Actinomycetes</taxon>
        <taxon>Mycobacteriales</taxon>
        <taxon>Gordoniaceae</taxon>
        <taxon>Gordonia</taxon>
    </lineage>
</organism>
<dbReference type="PATRIC" id="fig|1316928.3.peg.1064"/>
<feature type="region of interest" description="Disordered" evidence="1">
    <location>
        <begin position="748"/>
        <end position="768"/>
    </location>
</feature>
<proteinExistence type="predicted"/>
<dbReference type="RefSeq" id="WP_010841518.1">
    <property type="nucleotide sequence ID" value="NZ_AQPW01000004.1"/>
</dbReference>
<evidence type="ECO:0000313" key="3">
    <source>
        <dbReference type="EMBL" id="EON33749.1"/>
    </source>
</evidence>
<accession>R7YDE2</accession>
<evidence type="ECO:0000256" key="1">
    <source>
        <dbReference type="SAM" id="MobiDB-lite"/>
    </source>
</evidence>